<evidence type="ECO:0000313" key="1">
    <source>
        <dbReference type="Proteomes" id="UP000095286"/>
    </source>
</evidence>
<dbReference type="WBParaSite" id="RSKR_0000621800.1">
    <property type="protein sequence ID" value="RSKR_0000621800.1"/>
    <property type="gene ID" value="RSKR_0000621800"/>
</dbReference>
<protein>
    <submittedName>
        <fullName evidence="2">Transmembrane protein</fullName>
    </submittedName>
</protein>
<evidence type="ECO:0000313" key="2">
    <source>
        <dbReference type="WBParaSite" id="RSKR_0000621800.1"/>
    </source>
</evidence>
<sequence>MFRSARLLSQRLVQARDKFFESRTEVRKDFVKIVAIGAGLQLFVALIVEEFGMPTPDICYDVRKNISPDFSSYLQDGNVSGGYDGSLSSVVRTFKVQEGNVKEQVRNSKFSGTFYASD</sequence>
<proteinExistence type="predicted"/>
<accession>A0AC35U0U9</accession>
<reference evidence="2" key="1">
    <citation type="submission" date="2016-11" db="UniProtKB">
        <authorList>
            <consortium name="WormBaseParasite"/>
        </authorList>
    </citation>
    <scope>IDENTIFICATION</scope>
    <source>
        <strain evidence="2">KR3021</strain>
    </source>
</reference>
<name>A0AC35U0U9_9BILA</name>
<dbReference type="Proteomes" id="UP000095286">
    <property type="component" value="Unplaced"/>
</dbReference>
<organism evidence="1 2">
    <name type="scientific">Rhabditophanes sp. KR3021</name>
    <dbReference type="NCBI Taxonomy" id="114890"/>
    <lineage>
        <taxon>Eukaryota</taxon>
        <taxon>Metazoa</taxon>
        <taxon>Ecdysozoa</taxon>
        <taxon>Nematoda</taxon>
        <taxon>Chromadorea</taxon>
        <taxon>Rhabditida</taxon>
        <taxon>Tylenchina</taxon>
        <taxon>Panagrolaimomorpha</taxon>
        <taxon>Strongyloidoidea</taxon>
        <taxon>Alloionematidae</taxon>
        <taxon>Rhabditophanes</taxon>
    </lineage>
</organism>